<feature type="compositionally biased region" description="Basic and acidic residues" evidence="1">
    <location>
        <begin position="505"/>
        <end position="526"/>
    </location>
</feature>
<comment type="caution">
    <text evidence="2">The sequence shown here is derived from an EMBL/GenBank/DDBJ whole genome shotgun (WGS) entry which is preliminary data.</text>
</comment>
<reference evidence="2" key="1">
    <citation type="submission" date="2023-07" db="EMBL/GenBank/DDBJ databases">
        <authorList>
            <consortium name="AG Swart"/>
            <person name="Singh M."/>
            <person name="Singh A."/>
            <person name="Seah K."/>
            <person name="Emmerich C."/>
        </authorList>
    </citation>
    <scope>NUCLEOTIDE SEQUENCE</scope>
    <source>
        <strain evidence="2">DP1</strain>
    </source>
</reference>
<evidence type="ECO:0000256" key="1">
    <source>
        <dbReference type="SAM" id="MobiDB-lite"/>
    </source>
</evidence>
<feature type="region of interest" description="Disordered" evidence="1">
    <location>
        <begin position="295"/>
        <end position="327"/>
    </location>
</feature>
<name>A0AAD1XW02_EUPCR</name>
<keyword evidence="3" id="KW-1185">Reference proteome</keyword>
<feature type="compositionally biased region" description="Acidic residues" evidence="1">
    <location>
        <begin position="492"/>
        <end position="504"/>
    </location>
</feature>
<accession>A0AAD1XW02</accession>
<dbReference type="Proteomes" id="UP001295684">
    <property type="component" value="Unassembled WGS sequence"/>
</dbReference>
<gene>
    <name evidence="2" type="ORF">ECRASSUSDP1_LOCUS20837</name>
</gene>
<evidence type="ECO:0000313" key="3">
    <source>
        <dbReference type="Proteomes" id="UP001295684"/>
    </source>
</evidence>
<feature type="compositionally biased region" description="Polar residues" evidence="1">
    <location>
        <begin position="365"/>
        <end position="378"/>
    </location>
</feature>
<feature type="compositionally biased region" description="Basic and acidic residues" evidence="1">
    <location>
        <begin position="295"/>
        <end position="320"/>
    </location>
</feature>
<dbReference type="EMBL" id="CAMPGE010021269">
    <property type="protein sequence ID" value="CAI2379427.1"/>
    <property type="molecule type" value="Genomic_DNA"/>
</dbReference>
<feature type="region of interest" description="Disordered" evidence="1">
    <location>
        <begin position="492"/>
        <end position="558"/>
    </location>
</feature>
<evidence type="ECO:0000313" key="2">
    <source>
        <dbReference type="EMBL" id="CAI2379427.1"/>
    </source>
</evidence>
<protein>
    <submittedName>
        <fullName evidence="2">Uncharacterized protein</fullName>
    </submittedName>
</protein>
<proteinExistence type="predicted"/>
<feature type="compositionally biased region" description="Basic and acidic residues" evidence="1">
    <location>
        <begin position="379"/>
        <end position="388"/>
    </location>
</feature>
<feature type="region of interest" description="Disordered" evidence="1">
    <location>
        <begin position="411"/>
        <end position="435"/>
    </location>
</feature>
<sequence length="752" mass="85858">MVVAVTKFTTKNVQNSHNSPLLPCESVRNSLQIINEENSDGETPRVHPKSRATQNVAKYLPKIDPEEFIQLETINSPKVRQKESETSIMSFAEGKSKTFTDKASDARLVKKLDYFYSPYLKENKTNPDSSPNKKGKFRRMNVKLRKLNFSSKRIESMKIKPSSNNFANLTIDSRIQNYKPVLGSTDIKVERFDQTMESIWSPPTKTLSGLGPKKTYLLPTSSKNLMIEKDSDKSIEEGFKDQSESDFFQMEQTVRNDVLKQSSASSHLSSISSCSYTSSKISQHFEFKISVKGSDRDGLRKNSGDAQDSLDKSPDLDQHPKRLKRSSTLKVKKTALATFNRKKTIAFKSSFLSNKTNVGLSRLKASSKTSSAIANQKNSVKEEDSERKSWYQKNYLKRQSTLLNQNFKSNLLAPSMNSPNVTPDRKDDPVTFKPRVSISGLRNDLDKGESRMKSLILFSRTLNKENDHQNNLDNKSNGKYNALKEIKHQLEEELQDTEEDDEKEEKDSKITDKVSRKVSSFRKDPRSIPLSSTKILETDSRSSSCSSKQKSKENFQLTNKTLTISKKPNPVKTNLRMLSLIKKRRRKLNSMSPLKIIPKPCFPTPIATLDQAREKGSGKVCDLASIFPAARNMKRLFSPQPRERKTSPKRKIKLLRENKSPSLKHAKIRPKRLHSNFVSYKKKLRPTKQNMTRNIRFLSPEPYTSPISPKLKTILIQKKRVSPQKLFKRNQNLDMFVPNSRLYVLNPSKTLA</sequence>
<organism evidence="2 3">
    <name type="scientific">Euplotes crassus</name>
    <dbReference type="NCBI Taxonomy" id="5936"/>
    <lineage>
        <taxon>Eukaryota</taxon>
        <taxon>Sar</taxon>
        <taxon>Alveolata</taxon>
        <taxon>Ciliophora</taxon>
        <taxon>Intramacronucleata</taxon>
        <taxon>Spirotrichea</taxon>
        <taxon>Hypotrichia</taxon>
        <taxon>Euplotida</taxon>
        <taxon>Euplotidae</taxon>
        <taxon>Moneuplotes</taxon>
    </lineage>
</organism>
<dbReference type="AlphaFoldDB" id="A0AAD1XW02"/>
<feature type="region of interest" description="Disordered" evidence="1">
    <location>
        <begin position="365"/>
        <end position="388"/>
    </location>
</feature>